<dbReference type="EMBL" id="LAZR01028644">
    <property type="protein sequence ID" value="KKL61964.1"/>
    <property type="molecule type" value="Genomic_DNA"/>
</dbReference>
<reference evidence="2" key="1">
    <citation type="journal article" date="2015" name="Nature">
        <title>Complex archaea that bridge the gap between prokaryotes and eukaryotes.</title>
        <authorList>
            <person name="Spang A."/>
            <person name="Saw J.H."/>
            <person name="Jorgensen S.L."/>
            <person name="Zaremba-Niedzwiedzka K."/>
            <person name="Martijn J."/>
            <person name="Lind A.E."/>
            <person name="van Eijk R."/>
            <person name="Schleper C."/>
            <person name="Guy L."/>
            <person name="Ettema T.J."/>
        </authorList>
    </citation>
    <scope>NUCLEOTIDE SEQUENCE</scope>
</reference>
<sequence length="307" mass="32723">MKLATPNRVVIGAIGVVLLCVFVLAVNLKSRRRSPVPAQVDADSHRAHLGPAVAPARAHSGAAASSGSVESEPAVLTPLQRAQRQAADRQHHLAALFYDPDAPDSPTARSRVAKAINAKYKDRMEVFEVPVTEAAHQATVQRLAIFKTPLVLMFAPSGAITHHFREFDDVNAELAKAVLSPKTEEVLAGLQERKVVFIHVRQSQGGPMYEGNRAELAGLADILSTSVHVVHVRADAPKEQHLLREVVKLDPAKEAPVTVVVAKSGAVVEKIPGKLSRELLLNAFRKVLVYRSGCGGSGSGPGGGTCQ</sequence>
<organism evidence="2">
    <name type="scientific">marine sediment metagenome</name>
    <dbReference type="NCBI Taxonomy" id="412755"/>
    <lineage>
        <taxon>unclassified sequences</taxon>
        <taxon>metagenomes</taxon>
        <taxon>ecological metagenomes</taxon>
    </lineage>
</organism>
<feature type="region of interest" description="Disordered" evidence="1">
    <location>
        <begin position="53"/>
        <end position="74"/>
    </location>
</feature>
<evidence type="ECO:0000256" key="1">
    <source>
        <dbReference type="SAM" id="MobiDB-lite"/>
    </source>
</evidence>
<proteinExistence type="predicted"/>
<accession>A0A0F9DK12</accession>
<evidence type="ECO:0000313" key="2">
    <source>
        <dbReference type="EMBL" id="KKL61964.1"/>
    </source>
</evidence>
<comment type="caution">
    <text evidence="2">The sequence shown here is derived from an EMBL/GenBank/DDBJ whole genome shotgun (WGS) entry which is preliminary data.</text>
</comment>
<dbReference type="AlphaFoldDB" id="A0A0F9DK12"/>
<gene>
    <name evidence="2" type="ORF">LCGC14_2189970</name>
</gene>
<evidence type="ECO:0008006" key="3">
    <source>
        <dbReference type="Google" id="ProtNLM"/>
    </source>
</evidence>
<name>A0A0F9DK12_9ZZZZ</name>
<protein>
    <recommendedName>
        <fullName evidence="3">Thioredoxin domain-containing protein</fullName>
    </recommendedName>
</protein>